<feature type="transmembrane region" description="Helical" evidence="2">
    <location>
        <begin position="205"/>
        <end position="229"/>
    </location>
</feature>
<name>D0LA91_GORB4</name>
<feature type="compositionally biased region" description="Pro residues" evidence="1">
    <location>
        <begin position="71"/>
        <end position="83"/>
    </location>
</feature>
<dbReference type="Proteomes" id="UP000001219">
    <property type="component" value="Chromosome"/>
</dbReference>
<protein>
    <submittedName>
        <fullName evidence="3">Uncharacterized protein</fullName>
    </submittedName>
</protein>
<reference evidence="3 4" key="2">
    <citation type="journal article" date="2010" name="Stand. Genomic Sci.">
        <title>Complete genome sequence of Gordonia bronchialis type strain (3410).</title>
        <authorList>
            <person name="Ivanova N."/>
            <person name="Sikorski J."/>
            <person name="Jando M."/>
            <person name="Lapidus A."/>
            <person name="Nolan M."/>
            <person name="Lucas S."/>
            <person name="Del Rio T.G."/>
            <person name="Tice H."/>
            <person name="Copeland A."/>
            <person name="Cheng J.F."/>
            <person name="Chen F."/>
            <person name="Bruce D."/>
            <person name="Goodwin L."/>
            <person name="Pitluck S."/>
            <person name="Mavromatis K."/>
            <person name="Ovchinnikova G."/>
            <person name="Pati A."/>
            <person name="Chen A."/>
            <person name="Palaniappan K."/>
            <person name="Land M."/>
            <person name="Hauser L."/>
            <person name="Chang Y.J."/>
            <person name="Jeffries C.D."/>
            <person name="Chain P."/>
            <person name="Saunders E."/>
            <person name="Han C."/>
            <person name="Detter J.C."/>
            <person name="Brettin T."/>
            <person name="Rohde M."/>
            <person name="Goker M."/>
            <person name="Bristow J."/>
            <person name="Eisen J.A."/>
            <person name="Markowitz V."/>
            <person name="Hugenholtz P."/>
            <person name="Klenk H.P."/>
            <person name="Kyrpides N.C."/>
        </authorList>
    </citation>
    <scope>NUCLEOTIDE SEQUENCE [LARGE SCALE GENOMIC DNA]</scope>
    <source>
        <strain evidence="4">ATCC 25592 / DSM 43247 / BCRC 13721 / JCM 3198 / KCTC 3076 / NBRC 16047 / NCTC 10667</strain>
    </source>
</reference>
<gene>
    <name evidence="3" type="ordered locus">Gbro_0066</name>
</gene>
<feature type="compositionally biased region" description="Low complexity" evidence="1">
    <location>
        <begin position="84"/>
        <end position="98"/>
    </location>
</feature>
<evidence type="ECO:0000313" key="3">
    <source>
        <dbReference type="EMBL" id="ACY19420.1"/>
    </source>
</evidence>
<keyword evidence="2" id="KW-0472">Membrane</keyword>
<evidence type="ECO:0000256" key="1">
    <source>
        <dbReference type="SAM" id="MobiDB-lite"/>
    </source>
</evidence>
<sequence length="230" mass="23975">MNAPQPPDGQPQYPPPGQGRGGGQPGYGPGPGTPPGYGPGPGTPPGYRPQGPGGQPGHGPVPGAPQGYGQPPRPAYQPGPAPQAPQQAAYQQPPQQQGAPGGAQGLSLNTMFFPLAWIFFLIKPKVEIDGHQYPNAVWGVNNIPLPPGQHHVHVHAPYLIPTKVGPVDTTINVAPNQVVQLEYKLPVFIFSQGAIGPSPQPYNGVGAAVALFVIPFVLVFLLILLPLLFI</sequence>
<dbReference type="STRING" id="526226.Gbro_0066"/>
<keyword evidence="2" id="KW-0812">Transmembrane</keyword>
<reference evidence="4" key="1">
    <citation type="submission" date="2009-10" db="EMBL/GenBank/DDBJ databases">
        <title>The complete chromosome of Gordonia bronchialis DSM 43247.</title>
        <authorList>
            <consortium name="US DOE Joint Genome Institute (JGI-PGF)"/>
            <person name="Lucas S."/>
            <person name="Copeland A."/>
            <person name="Lapidus A."/>
            <person name="Glavina del Rio T."/>
            <person name="Dalin E."/>
            <person name="Tice H."/>
            <person name="Bruce D."/>
            <person name="Goodwin L."/>
            <person name="Pitluck S."/>
            <person name="Kyrpides N."/>
            <person name="Mavromatis K."/>
            <person name="Ivanova N."/>
            <person name="Ovchinnikova G."/>
            <person name="Saunders E."/>
            <person name="Brettin T."/>
            <person name="Detter J.C."/>
            <person name="Han C."/>
            <person name="Larimer F."/>
            <person name="Land M."/>
            <person name="Hauser L."/>
            <person name="Markowitz V."/>
            <person name="Cheng J.-F."/>
            <person name="Hugenholtz P."/>
            <person name="Woyke T."/>
            <person name="Wu D."/>
            <person name="Jando M."/>
            <person name="Schneider S."/>
            <person name="Goeker M."/>
            <person name="Klenk H.-P."/>
            <person name="Eisen J.A."/>
        </authorList>
    </citation>
    <scope>NUCLEOTIDE SEQUENCE [LARGE SCALE GENOMIC DNA]</scope>
    <source>
        <strain evidence="4">ATCC 25592 / DSM 43247 / BCRC 13721 / JCM 3198 / KCTC 3076 / NBRC 16047 / NCTC 10667</strain>
    </source>
</reference>
<proteinExistence type="predicted"/>
<dbReference type="KEGG" id="gbr:Gbro_0066"/>
<dbReference type="EMBL" id="CP001802">
    <property type="protein sequence ID" value="ACY19420.1"/>
    <property type="molecule type" value="Genomic_DNA"/>
</dbReference>
<feature type="compositionally biased region" description="Pro residues" evidence="1">
    <location>
        <begin position="31"/>
        <end position="47"/>
    </location>
</feature>
<accession>D0LA91</accession>
<feature type="region of interest" description="Disordered" evidence="1">
    <location>
        <begin position="1"/>
        <end position="103"/>
    </location>
</feature>
<feature type="compositionally biased region" description="Gly residues" evidence="1">
    <location>
        <begin position="18"/>
        <end position="30"/>
    </location>
</feature>
<dbReference type="HOGENOM" id="CLU_1203457_0_0_11"/>
<keyword evidence="2" id="KW-1133">Transmembrane helix</keyword>
<feature type="compositionally biased region" description="Pro residues" evidence="1">
    <location>
        <begin position="1"/>
        <end position="17"/>
    </location>
</feature>
<evidence type="ECO:0000313" key="4">
    <source>
        <dbReference type="Proteomes" id="UP000001219"/>
    </source>
</evidence>
<organism evidence="3 4">
    <name type="scientific">Gordonia bronchialis (strain ATCC 25592 / DSM 43247 / BCRC 13721 / JCM 3198 / KCTC 3076 / NBRC 16047 / NCTC 10667)</name>
    <name type="common">Rhodococcus bronchialis</name>
    <dbReference type="NCBI Taxonomy" id="526226"/>
    <lineage>
        <taxon>Bacteria</taxon>
        <taxon>Bacillati</taxon>
        <taxon>Actinomycetota</taxon>
        <taxon>Actinomycetes</taxon>
        <taxon>Mycobacteriales</taxon>
        <taxon>Gordoniaceae</taxon>
        <taxon>Gordonia</taxon>
    </lineage>
</organism>
<dbReference type="eggNOG" id="ENOG50337ZN">
    <property type="taxonomic scope" value="Bacteria"/>
</dbReference>
<dbReference type="RefSeq" id="WP_012832012.1">
    <property type="nucleotide sequence ID" value="NC_013441.1"/>
</dbReference>
<keyword evidence="4" id="KW-1185">Reference proteome</keyword>
<evidence type="ECO:0000256" key="2">
    <source>
        <dbReference type="SAM" id="Phobius"/>
    </source>
</evidence>
<dbReference type="AlphaFoldDB" id="D0LA91"/>